<gene>
    <name evidence="2" type="ORF">MD535_22350</name>
</gene>
<reference evidence="2" key="1">
    <citation type="submission" date="2022-02" db="EMBL/GenBank/DDBJ databases">
        <title>Vibrio sp. nov, a new bacterium isolated from seawater.</title>
        <authorList>
            <person name="Yuan Y."/>
        </authorList>
    </citation>
    <scope>NUCLEOTIDE SEQUENCE</scope>
    <source>
        <strain evidence="2">ZSDZ65</strain>
    </source>
</reference>
<dbReference type="EMBL" id="JAKRRY010000045">
    <property type="protein sequence ID" value="MCW8348734.1"/>
    <property type="molecule type" value="Genomic_DNA"/>
</dbReference>
<comment type="caution">
    <text evidence="2">The sequence shown here is derived from an EMBL/GenBank/DDBJ whole genome shotgun (WGS) entry which is preliminary data.</text>
</comment>
<dbReference type="Proteomes" id="UP001155587">
    <property type="component" value="Unassembled WGS sequence"/>
</dbReference>
<organism evidence="2 3">
    <name type="scientific">Vibrio qingdaonensis</name>
    <dbReference type="NCBI Taxonomy" id="2829491"/>
    <lineage>
        <taxon>Bacteria</taxon>
        <taxon>Pseudomonadati</taxon>
        <taxon>Pseudomonadota</taxon>
        <taxon>Gammaproteobacteria</taxon>
        <taxon>Vibrionales</taxon>
        <taxon>Vibrionaceae</taxon>
        <taxon>Vibrio</taxon>
    </lineage>
</organism>
<dbReference type="InterPro" id="IPR038161">
    <property type="entry name" value="VirB9/CagX/TrbG_C_sf"/>
</dbReference>
<evidence type="ECO:0000313" key="2">
    <source>
        <dbReference type="EMBL" id="MCW8348734.1"/>
    </source>
</evidence>
<sequence length="282" mass="31110">MRLSYTQWGALCCLLAAGASHAATCTPVKYRPNHVIEVSSALSVGTRVSLPGNLLTTPTTSNGLLWDVDAMPGTNSILIKPNSKLDEGERAAVYAYTDDGRIYDIVARRVPINKASPCVVVSGENHYYSESQKQALGQFISTKRLSEGGQSARIAQLQTALSEQTAKTEQSRKQAVVEALKKYRYRIYTRYQWDEGKAFVGQNTISDVYDDGQFTYIRLANPNRGILSVETQIGGKNAVAPVKYEDAYAMYRVTGIYPSFTLRIDDVTLSVTRSDNQTRGNL</sequence>
<evidence type="ECO:0000313" key="3">
    <source>
        <dbReference type="Proteomes" id="UP001155587"/>
    </source>
</evidence>
<dbReference type="InterPro" id="IPR010258">
    <property type="entry name" value="Conjugal_tfr_TrbG/VirB9/CagX"/>
</dbReference>
<dbReference type="Pfam" id="PF03524">
    <property type="entry name" value="CagX"/>
    <property type="match status" value="1"/>
</dbReference>
<dbReference type="Gene3D" id="2.60.40.2500">
    <property type="match status" value="1"/>
</dbReference>
<name>A0A9X3CSG8_9VIBR</name>
<dbReference type="AlphaFoldDB" id="A0A9X3CSG8"/>
<dbReference type="RefSeq" id="WP_265677343.1">
    <property type="nucleotide sequence ID" value="NZ_JAKRRY010000045.1"/>
</dbReference>
<accession>A0A9X3CSG8</accession>
<evidence type="ECO:0000256" key="1">
    <source>
        <dbReference type="SAM" id="SignalP"/>
    </source>
</evidence>
<feature type="chain" id="PRO_5040804494" evidence="1">
    <location>
        <begin position="23"/>
        <end position="282"/>
    </location>
</feature>
<proteinExistence type="predicted"/>
<protein>
    <submittedName>
        <fullName evidence="2">TrbG/VirB9 family P-type conjugative transfer protein</fullName>
    </submittedName>
</protein>
<feature type="signal peptide" evidence="1">
    <location>
        <begin position="1"/>
        <end position="22"/>
    </location>
</feature>
<keyword evidence="3" id="KW-1185">Reference proteome</keyword>
<keyword evidence="1" id="KW-0732">Signal</keyword>